<keyword evidence="3" id="KW-1185">Reference proteome</keyword>
<dbReference type="Proteomes" id="UP000632125">
    <property type="component" value="Unassembled WGS sequence"/>
</dbReference>
<dbReference type="RefSeq" id="WP_190860916.1">
    <property type="nucleotide sequence ID" value="NZ_JACXIY010000013.1"/>
</dbReference>
<proteinExistence type="predicted"/>
<dbReference type="Gene3D" id="3.90.25.10">
    <property type="entry name" value="UDP-galactose 4-epimerase, domain 1"/>
    <property type="match status" value="1"/>
</dbReference>
<dbReference type="InterPro" id="IPR016040">
    <property type="entry name" value="NAD(P)-bd_dom"/>
</dbReference>
<gene>
    <name evidence="2" type="ORF">IDH41_10955</name>
</gene>
<organism evidence="2 3">
    <name type="scientific">Paenibacillus arenilitoris</name>
    <dbReference type="NCBI Taxonomy" id="2772299"/>
    <lineage>
        <taxon>Bacteria</taxon>
        <taxon>Bacillati</taxon>
        <taxon>Bacillota</taxon>
        <taxon>Bacilli</taxon>
        <taxon>Bacillales</taxon>
        <taxon>Paenibacillaceae</taxon>
        <taxon>Paenibacillus</taxon>
    </lineage>
</organism>
<dbReference type="SUPFAM" id="SSF51735">
    <property type="entry name" value="NAD(P)-binding Rossmann-fold domains"/>
    <property type="match status" value="1"/>
</dbReference>
<name>A0A927CKF9_9BACL</name>
<dbReference type="InterPro" id="IPR036291">
    <property type="entry name" value="NAD(P)-bd_dom_sf"/>
</dbReference>
<sequence length="274" mass="29643">MTILVTGATGNVGRHIVNQLLEAGHHVRALTRNPSSAKLPEAVEVVYGDLTEPKTVAPALNGVTAIHLITFNSDGYTPLQTGPEIVELARKAGVRRITVLWNGENGPVERAVEASDLEWTLLQPVEFMSNALGWAESIRLEGIVREPFGNSPSAMIDVADIASVAVAALVGDGHAGKTYTLTGPEVLTVFDKVRILGAVVGREIRFVELTEDQARERMREQGASEDAIDFVLGWHANPPKSGYTVVPTVEQVTGRPARTFAQWASEHVKYFKTS</sequence>
<dbReference type="EMBL" id="JACXIY010000013">
    <property type="protein sequence ID" value="MBD2869100.1"/>
    <property type="molecule type" value="Genomic_DNA"/>
</dbReference>
<dbReference type="PANTHER" id="PTHR43162">
    <property type="match status" value="1"/>
</dbReference>
<dbReference type="PANTHER" id="PTHR43162:SF1">
    <property type="entry name" value="PRESTALK A DIFFERENTIATION PROTEIN A"/>
    <property type="match status" value="1"/>
</dbReference>
<comment type="caution">
    <text evidence="2">The sequence shown here is derived from an EMBL/GenBank/DDBJ whole genome shotgun (WGS) entry which is preliminary data.</text>
</comment>
<dbReference type="Pfam" id="PF13460">
    <property type="entry name" value="NAD_binding_10"/>
    <property type="match status" value="1"/>
</dbReference>
<evidence type="ECO:0000313" key="2">
    <source>
        <dbReference type="EMBL" id="MBD2869100.1"/>
    </source>
</evidence>
<feature type="domain" description="NAD(P)-binding" evidence="1">
    <location>
        <begin position="7"/>
        <end position="169"/>
    </location>
</feature>
<protein>
    <submittedName>
        <fullName evidence="2">NAD(P)H-binding protein</fullName>
    </submittedName>
</protein>
<dbReference type="InterPro" id="IPR051604">
    <property type="entry name" value="Ergot_Alk_Oxidoreductase"/>
</dbReference>
<evidence type="ECO:0000259" key="1">
    <source>
        <dbReference type="Pfam" id="PF13460"/>
    </source>
</evidence>
<dbReference type="Gene3D" id="3.40.50.720">
    <property type="entry name" value="NAD(P)-binding Rossmann-like Domain"/>
    <property type="match status" value="1"/>
</dbReference>
<evidence type="ECO:0000313" key="3">
    <source>
        <dbReference type="Proteomes" id="UP000632125"/>
    </source>
</evidence>
<dbReference type="AlphaFoldDB" id="A0A927CKF9"/>
<reference evidence="2" key="1">
    <citation type="submission" date="2020-09" db="EMBL/GenBank/DDBJ databases">
        <title>A novel bacterium of genus Paenibacillus, isolated from South China Sea.</title>
        <authorList>
            <person name="Huang H."/>
            <person name="Mo K."/>
            <person name="Hu Y."/>
        </authorList>
    </citation>
    <scope>NUCLEOTIDE SEQUENCE</scope>
    <source>
        <strain evidence="2">IB182493</strain>
    </source>
</reference>
<accession>A0A927CKF9</accession>